<feature type="compositionally biased region" description="Polar residues" evidence="1">
    <location>
        <begin position="430"/>
        <end position="443"/>
    </location>
</feature>
<evidence type="ECO:0000313" key="4">
    <source>
        <dbReference type="EMBL" id="MEI2456912.1"/>
    </source>
</evidence>
<reference evidence="4 5" key="1">
    <citation type="submission" date="2024-02" db="EMBL/GenBank/DDBJ databases">
        <title>Lysobacter Genome Sequencing and Mining.</title>
        <authorList>
            <person name="Bierman J."/>
            <person name="Walker M.C."/>
        </authorList>
    </citation>
    <scope>NUCLEOTIDE SEQUENCE [LARGE SCALE GENOMIC DNA]</scope>
    <source>
        <strain evidence="4 5">PB6250</strain>
    </source>
</reference>
<evidence type="ECO:0000259" key="2">
    <source>
        <dbReference type="Pfam" id="PF01471"/>
    </source>
</evidence>
<gene>
    <name evidence="4" type="ORF">V2J18_19835</name>
</gene>
<dbReference type="InterPro" id="IPR002477">
    <property type="entry name" value="Peptidoglycan-bd-like"/>
</dbReference>
<feature type="domain" description="Peptidoglycan binding-like" evidence="2">
    <location>
        <begin position="233"/>
        <end position="288"/>
    </location>
</feature>
<dbReference type="EMBL" id="JBANDL010000002">
    <property type="protein sequence ID" value="MEI2456912.1"/>
    <property type="molecule type" value="Genomic_DNA"/>
</dbReference>
<dbReference type="Gene3D" id="1.10.101.10">
    <property type="entry name" value="PGBD-like superfamily/PGBD"/>
    <property type="match status" value="1"/>
</dbReference>
<sequence length="452" mass="49319">MDRFQNSNEGIATVNYRVIQKGVSVNIPVGSFDSLVTHHPFDNQDAVVSNGRVIRAQPGRRHALIGGEVQEIAISGERGALNLTEDQVLLKKDFMLEDSRIPSGGRGVRDVDVPSPVAGYVGRCNAAEGLVDIYDRKGGEVIARIRHMQPIHVQEDTEVAYGQSLGMQNNQATAKVHVHMEVDTRYYKHYENYVDDLVSGRLSIDPARRNQGIGARPVIDDGVIRIGETSGVVEQLQRVLNEQGYLDANGQRLPEDGVYRLSMQAAVIRYQDANGLPRTGDIDPATLQQALPRVFPSELNRPLEERGLPSYLGPLGAVGPAAAPRNDPFLVQAEAAVRRMEQGLGRGYDENSARLAASVAGMAREAGLSKIDHIVLSQGAGTVRPGEFVFAVEGALNDPAHRRAHMRTDEALAQPVERSLEKLQAANEVQARQATLEADQQGQHMAHQPRTV</sequence>
<dbReference type="Pfam" id="PF20410">
    <property type="entry name" value="X-Tfes_XVIPCD"/>
    <property type="match status" value="1"/>
</dbReference>
<proteinExistence type="predicted"/>
<protein>
    <submittedName>
        <fullName evidence="4">Peptidoglycan-binding domain-containing protein</fullName>
    </submittedName>
</protein>
<name>A0ABU8D7C4_9GAMM</name>
<feature type="domain" description="X-Tfes XVIPCD" evidence="3">
    <location>
        <begin position="327"/>
        <end position="425"/>
    </location>
</feature>
<accession>A0ABU8D7C4</accession>
<evidence type="ECO:0000313" key="5">
    <source>
        <dbReference type="Proteomes" id="UP001387215"/>
    </source>
</evidence>
<evidence type="ECO:0000259" key="3">
    <source>
        <dbReference type="Pfam" id="PF20410"/>
    </source>
</evidence>
<keyword evidence="5" id="KW-1185">Reference proteome</keyword>
<organism evidence="4 5">
    <name type="scientific">Lysobacter firmicutimachus</name>
    <dbReference type="NCBI Taxonomy" id="1792846"/>
    <lineage>
        <taxon>Bacteria</taxon>
        <taxon>Pseudomonadati</taxon>
        <taxon>Pseudomonadota</taxon>
        <taxon>Gammaproteobacteria</taxon>
        <taxon>Lysobacterales</taxon>
        <taxon>Lysobacteraceae</taxon>
        <taxon>Lysobacter</taxon>
    </lineage>
</organism>
<dbReference type="Proteomes" id="UP001387215">
    <property type="component" value="Unassembled WGS sequence"/>
</dbReference>
<feature type="region of interest" description="Disordered" evidence="1">
    <location>
        <begin position="430"/>
        <end position="452"/>
    </location>
</feature>
<dbReference type="Pfam" id="PF01471">
    <property type="entry name" value="PG_binding_1"/>
    <property type="match status" value="1"/>
</dbReference>
<comment type="caution">
    <text evidence="4">The sequence shown here is derived from an EMBL/GenBank/DDBJ whole genome shotgun (WGS) entry which is preliminary data.</text>
</comment>
<dbReference type="InterPro" id="IPR036365">
    <property type="entry name" value="PGBD-like_sf"/>
</dbReference>
<dbReference type="RefSeq" id="WP_064747417.1">
    <property type="nucleotide sequence ID" value="NZ_JBANDL010000002.1"/>
</dbReference>
<evidence type="ECO:0000256" key="1">
    <source>
        <dbReference type="SAM" id="MobiDB-lite"/>
    </source>
</evidence>
<dbReference type="InterPro" id="IPR046519">
    <property type="entry name" value="X-Tfes_XVIPCD"/>
</dbReference>
<dbReference type="InterPro" id="IPR036366">
    <property type="entry name" value="PGBDSf"/>
</dbReference>
<dbReference type="SUPFAM" id="SSF47090">
    <property type="entry name" value="PGBD-like"/>
    <property type="match status" value="1"/>
</dbReference>